<dbReference type="Proteomes" id="UP001589792">
    <property type="component" value="Unassembled WGS sequence"/>
</dbReference>
<dbReference type="NCBIfam" id="TIGR03135">
    <property type="entry name" value="malonate_mdcG"/>
    <property type="match status" value="1"/>
</dbReference>
<feature type="domain" description="Phosphoribosyl-dephospho-CoA transferase MdcG C-terminal" evidence="3">
    <location>
        <begin position="95"/>
        <end position="199"/>
    </location>
</feature>
<dbReference type="NCBIfam" id="NF002332">
    <property type="entry name" value="PRK01293.1"/>
    <property type="match status" value="1"/>
</dbReference>
<keyword evidence="2" id="KW-0548">Nucleotidyltransferase</keyword>
<keyword evidence="6" id="KW-1185">Reference proteome</keyword>
<name>A0ABV6EBS1_9GAMM</name>
<evidence type="ECO:0000313" key="6">
    <source>
        <dbReference type="Proteomes" id="UP001589792"/>
    </source>
</evidence>
<evidence type="ECO:0000259" key="4">
    <source>
        <dbReference type="Pfam" id="PF20866"/>
    </source>
</evidence>
<comment type="caution">
    <text evidence="5">The sequence shown here is derived from an EMBL/GenBank/DDBJ whole genome shotgun (WGS) entry which is preliminary data.</text>
</comment>
<dbReference type="Pfam" id="PF10620">
    <property type="entry name" value="MdcG"/>
    <property type="match status" value="1"/>
</dbReference>
<evidence type="ECO:0000256" key="1">
    <source>
        <dbReference type="ARBA" id="ARBA00022679"/>
    </source>
</evidence>
<organism evidence="5 6">
    <name type="scientific">Serratia aquatilis</name>
    <dbReference type="NCBI Taxonomy" id="1737515"/>
    <lineage>
        <taxon>Bacteria</taxon>
        <taxon>Pseudomonadati</taxon>
        <taxon>Pseudomonadota</taxon>
        <taxon>Gammaproteobacteria</taxon>
        <taxon>Enterobacterales</taxon>
        <taxon>Yersiniaceae</taxon>
        <taxon>Serratia</taxon>
    </lineage>
</organism>
<reference evidence="5 6" key="1">
    <citation type="submission" date="2024-09" db="EMBL/GenBank/DDBJ databases">
        <authorList>
            <person name="Sun Q."/>
            <person name="Mori K."/>
        </authorList>
    </citation>
    <scope>NUCLEOTIDE SEQUENCE [LARGE SCALE GENOMIC DNA]</scope>
    <source>
        <strain evidence="5 6">CCM 8626</strain>
    </source>
</reference>
<protein>
    <submittedName>
        <fullName evidence="5">Malonate decarboxylase holo-ACP synthase</fullName>
    </submittedName>
</protein>
<dbReference type="Pfam" id="PF20866">
    <property type="entry name" value="MdcG_N"/>
    <property type="match status" value="1"/>
</dbReference>
<keyword evidence="1" id="KW-0808">Transferase</keyword>
<evidence type="ECO:0000259" key="3">
    <source>
        <dbReference type="Pfam" id="PF10620"/>
    </source>
</evidence>
<dbReference type="InterPro" id="IPR048903">
    <property type="entry name" value="MdcG_N"/>
</dbReference>
<dbReference type="InterPro" id="IPR017557">
    <property type="entry name" value="Holo-ACP_synthase"/>
</dbReference>
<evidence type="ECO:0000313" key="5">
    <source>
        <dbReference type="EMBL" id="MFC0226434.1"/>
    </source>
</evidence>
<gene>
    <name evidence="5" type="ORF">ACFFJ3_07975</name>
</gene>
<dbReference type="InterPro" id="IPR049180">
    <property type="entry name" value="MdcG_C"/>
</dbReference>
<accession>A0ABV6EBS1</accession>
<dbReference type="EMBL" id="JBHLXG010000005">
    <property type="protein sequence ID" value="MFC0226434.1"/>
    <property type="molecule type" value="Genomic_DNA"/>
</dbReference>
<evidence type="ECO:0000256" key="2">
    <source>
        <dbReference type="ARBA" id="ARBA00022695"/>
    </source>
</evidence>
<dbReference type="RefSeq" id="WP_380674123.1">
    <property type="nucleotide sequence ID" value="NZ_CP173186.1"/>
</dbReference>
<feature type="domain" description="Phosphoribosyl-dephospho-CoA transferase MdcG N-terminal" evidence="4">
    <location>
        <begin position="3"/>
        <end position="76"/>
    </location>
</feature>
<sequence>MVRPHDLIWISDRSDLTANQALPEWVSLQWCTALPLVVRRDVQGNGRIPVGIRGMKRSQRAAAWVDARAIRSVVAPESLVAEPLALLHSSFVSQPPVQALIMLSQRPWPWIWGVTGSCGYALATEIPVMHADSDLDLLVRCPEPANRNDLQRLAQWLQELPCRADVQIETPQGAIALGEWLRDGRAMLKTAEGPRLTVDPWTIFQDRR</sequence>
<proteinExistence type="predicted"/>